<reference evidence="1 2" key="1">
    <citation type="journal article" date="2016" name="Nat. Commun.">
        <title>Thousands of microbial genomes shed light on interconnected biogeochemical processes in an aquifer system.</title>
        <authorList>
            <person name="Anantharaman K."/>
            <person name="Brown C.T."/>
            <person name="Hug L.A."/>
            <person name="Sharon I."/>
            <person name="Castelle C.J."/>
            <person name="Probst A.J."/>
            <person name="Thomas B.C."/>
            <person name="Singh A."/>
            <person name="Wilkins M.J."/>
            <person name="Karaoz U."/>
            <person name="Brodie E.L."/>
            <person name="Williams K.H."/>
            <person name="Hubbard S.S."/>
            <person name="Banfield J.F."/>
        </authorList>
    </citation>
    <scope>NUCLEOTIDE SEQUENCE [LARGE SCALE GENOMIC DNA]</scope>
</reference>
<evidence type="ECO:0000313" key="1">
    <source>
        <dbReference type="EMBL" id="OGN30689.1"/>
    </source>
</evidence>
<sequence length="307" mass="35923">MKSVLLLLAFQLTSPAEIQKYQEAEAVLNKTYNHTRLLEADQEAERMARVLIHKYPDDPYIYALWASAEWLLIGRELNLRADEEKDVTQVNGYKERVQRYHYFVEKGLSLTENSIDEHMLFMRATLKFDQAKFAAKYEGRYSGLRKADQAAAEGIKILKDILRSNPNFCSAYLFLGANRLQFSTKIKWYEKPFVWASSRAYGELYAFDGDVINEKKAIEWLERAYHCGYPQPWQKKAWLETSFILVGAYGDFGKKRGKKEEMDTLLKEVPLLQKIVAFFPQNKDLEQRLSQKESRLKTLQNTIFKQK</sequence>
<dbReference type="AlphaFoldDB" id="A0A1F8H1R6"/>
<organism evidence="1 2">
    <name type="scientific">Candidatus Yanofskybacteria bacterium RIFCSPLOWO2_02_FULL_43_10b</name>
    <dbReference type="NCBI Taxonomy" id="1802704"/>
    <lineage>
        <taxon>Bacteria</taxon>
        <taxon>Candidatus Yanofskyibacteriota</taxon>
    </lineage>
</organism>
<comment type="caution">
    <text evidence="1">The sequence shown here is derived from an EMBL/GenBank/DDBJ whole genome shotgun (WGS) entry which is preliminary data.</text>
</comment>
<evidence type="ECO:0000313" key="2">
    <source>
        <dbReference type="Proteomes" id="UP000177676"/>
    </source>
</evidence>
<name>A0A1F8H1R6_9BACT</name>
<dbReference type="Proteomes" id="UP000177676">
    <property type="component" value="Unassembled WGS sequence"/>
</dbReference>
<accession>A0A1F8H1R6</accession>
<gene>
    <name evidence="1" type="ORF">A3I92_01380</name>
</gene>
<protein>
    <submittedName>
        <fullName evidence="1">Uncharacterized protein</fullName>
    </submittedName>
</protein>
<dbReference type="EMBL" id="MGKS01000047">
    <property type="protein sequence ID" value="OGN30689.1"/>
    <property type="molecule type" value="Genomic_DNA"/>
</dbReference>
<proteinExistence type="predicted"/>